<dbReference type="Proteomes" id="UP000005463">
    <property type="component" value="Unassembled WGS sequence"/>
</dbReference>
<sequence>MTPCIVNSASYCAGVSTVAFGRASWMRITSASTPPSSRNAKAVTM</sequence>
<evidence type="ECO:0000313" key="1">
    <source>
        <dbReference type="EMBL" id="EDS99683.1"/>
    </source>
</evidence>
<organism evidence="1 2">
    <name type="scientific">Burkholderia ambifaria IOP40-10</name>
    <dbReference type="NCBI Taxonomy" id="396596"/>
    <lineage>
        <taxon>Bacteria</taxon>
        <taxon>Pseudomonadati</taxon>
        <taxon>Pseudomonadota</taxon>
        <taxon>Betaproteobacteria</taxon>
        <taxon>Burkholderiales</taxon>
        <taxon>Burkholderiaceae</taxon>
        <taxon>Burkholderia</taxon>
        <taxon>Burkholderia cepacia complex</taxon>
    </lineage>
</organism>
<gene>
    <name evidence="1" type="ORF">BamIOP4010DRAFT_6799</name>
</gene>
<proteinExistence type="predicted"/>
<dbReference type="EMBL" id="ABLC01000481">
    <property type="protein sequence ID" value="EDS99683.1"/>
    <property type="molecule type" value="Genomic_DNA"/>
</dbReference>
<dbReference type="AlphaFoldDB" id="B1FRY6"/>
<evidence type="ECO:0000313" key="2">
    <source>
        <dbReference type="Proteomes" id="UP000005463"/>
    </source>
</evidence>
<name>B1FRY6_9BURK</name>
<protein>
    <submittedName>
        <fullName evidence="1">Uncharacterized protein</fullName>
    </submittedName>
</protein>
<accession>B1FRY6</accession>
<comment type="caution">
    <text evidence="1">The sequence shown here is derived from an EMBL/GenBank/DDBJ whole genome shotgun (WGS) entry which is preliminary data.</text>
</comment>
<reference evidence="1 2" key="1">
    <citation type="submission" date="2008-03" db="EMBL/GenBank/DDBJ databases">
        <title>Sequencing of the draft genome and assembly of Burkholderia ambifaria IOP40-10.</title>
        <authorList>
            <consortium name="US DOE Joint Genome Institute (JGI-PGF)"/>
            <person name="Copeland A."/>
            <person name="Lucas S."/>
            <person name="Lapidus A."/>
            <person name="Glavina del Rio T."/>
            <person name="Dalin E."/>
            <person name="Tice H."/>
            <person name="Bruce D."/>
            <person name="Goodwin L."/>
            <person name="Pitluck S."/>
            <person name="Larimer F."/>
            <person name="Land M.L."/>
            <person name="Hauser L."/>
            <person name="Tiedje J."/>
            <person name="Richardson P."/>
        </authorList>
    </citation>
    <scope>NUCLEOTIDE SEQUENCE [LARGE SCALE GENOMIC DNA]</scope>
    <source>
        <strain evidence="1 2">IOP40-10</strain>
    </source>
</reference>